<dbReference type="SUPFAM" id="SSF53850">
    <property type="entry name" value="Periplasmic binding protein-like II"/>
    <property type="match status" value="1"/>
</dbReference>
<dbReference type="OrthoDB" id="8454826at2"/>
<sequence length="281" mass="29758">MNNLGRSFAGVALVTGLVATLAACSAAEPTNVADDCTPDYVFSTIESGTLTVGLTEIPPFSYTDNGDATGVDVDIVSAFADANCLTVDYVPVTYSAAVPAVESKRIDLTIGDWYRTAARSEIVNFTAPNYLDEFSVISETGITTVEGLVGQKVGTVEGYLWVDDLRTLLDSDLQVYPSSVELKQDIEAGRINVGVDAFGTSLYNFGDTDYQVTTVAPDERVLATVEAAQTGFPYTQDNTDMGIALDATIEDLHASGGMVDILEAHGLPASAEKVGEPRLIE</sequence>
<dbReference type="EMBL" id="SOHQ01000042">
    <property type="protein sequence ID" value="TFD75745.1"/>
    <property type="molecule type" value="Genomic_DNA"/>
</dbReference>
<evidence type="ECO:0000256" key="1">
    <source>
        <dbReference type="ARBA" id="ARBA00022729"/>
    </source>
</evidence>
<dbReference type="AlphaFoldDB" id="A0A4Y8KK58"/>
<dbReference type="PROSITE" id="PS51257">
    <property type="entry name" value="PROKAR_LIPOPROTEIN"/>
    <property type="match status" value="1"/>
</dbReference>
<evidence type="ECO:0000313" key="5">
    <source>
        <dbReference type="Proteomes" id="UP000298218"/>
    </source>
</evidence>
<dbReference type="InterPro" id="IPR001638">
    <property type="entry name" value="Solute-binding_3/MltF_N"/>
</dbReference>
<dbReference type="Proteomes" id="UP000298218">
    <property type="component" value="Unassembled WGS sequence"/>
</dbReference>
<keyword evidence="1 2" id="KW-0732">Signal</keyword>
<keyword evidence="5" id="KW-1185">Reference proteome</keyword>
<dbReference type="SMART" id="SM00062">
    <property type="entry name" value="PBPb"/>
    <property type="match status" value="1"/>
</dbReference>
<evidence type="ECO:0000256" key="2">
    <source>
        <dbReference type="SAM" id="SignalP"/>
    </source>
</evidence>
<dbReference type="PANTHER" id="PTHR35936">
    <property type="entry name" value="MEMBRANE-BOUND LYTIC MUREIN TRANSGLYCOSYLASE F"/>
    <property type="match status" value="1"/>
</dbReference>
<feature type="domain" description="Solute-binding protein family 3/N-terminal" evidence="3">
    <location>
        <begin position="49"/>
        <end position="269"/>
    </location>
</feature>
<organism evidence="4 5">
    <name type="scientific">Cryobacterium psychrophilum</name>
    <dbReference type="NCBI Taxonomy" id="41988"/>
    <lineage>
        <taxon>Bacteria</taxon>
        <taxon>Bacillati</taxon>
        <taxon>Actinomycetota</taxon>
        <taxon>Actinomycetes</taxon>
        <taxon>Micrococcales</taxon>
        <taxon>Microbacteriaceae</taxon>
        <taxon>Cryobacterium</taxon>
    </lineage>
</organism>
<dbReference type="PANTHER" id="PTHR35936:SF17">
    <property type="entry name" value="ARGININE-BINDING EXTRACELLULAR PROTEIN ARTP"/>
    <property type="match status" value="1"/>
</dbReference>
<gene>
    <name evidence="4" type="ORF">E3T53_14790</name>
</gene>
<protein>
    <submittedName>
        <fullName evidence="4">Amino acid ABC transporter substrate-binding protein</fullName>
    </submittedName>
</protein>
<evidence type="ECO:0000259" key="3">
    <source>
        <dbReference type="SMART" id="SM00062"/>
    </source>
</evidence>
<comment type="caution">
    <text evidence="4">The sequence shown here is derived from an EMBL/GenBank/DDBJ whole genome shotgun (WGS) entry which is preliminary data.</text>
</comment>
<reference evidence="4 5" key="1">
    <citation type="submission" date="2019-03" db="EMBL/GenBank/DDBJ databases">
        <title>Genomics of glacier-inhabiting Cryobacterium strains.</title>
        <authorList>
            <person name="Liu Q."/>
            <person name="Xin Y.-H."/>
        </authorList>
    </citation>
    <scope>NUCLEOTIDE SEQUENCE [LARGE SCALE GENOMIC DNA]</scope>
    <source>
        <strain evidence="4 5">CGMCC 1.4292</strain>
    </source>
</reference>
<feature type="signal peptide" evidence="2">
    <location>
        <begin position="1"/>
        <end position="26"/>
    </location>
</feature>
<evidence type="ECO:0000313" key="4">
    <source>
        <dbReference type="EMBL" id="TFD75745.1"/>
    </source>
</evidence>
<dbReference type="Pfam" id="PF00497">
    <property type="entry name" value="SBP_bac_3"/>
    <property type="match status" value="1"/>
</dbReference>
<name>A0A4Y8KK58_9MICO</name>
<proteinExistence type="predicted"/>
<feature type="chain" id="PRO_5038401595" evidence="2">
    <location>
        <begin position="27"/>
        <end position="281"/>
    </location>
</feature>
<dbReference type="RefSeq" id="WP_134173669.1">
    <property type="nucleotide sequence ID" value="NZ_SODI01000001.1"/>
</dbReference>
<accession>A0A4Y8KK58</accession>
<dbReference type="Gene3D" id="3.40.190.10">
    <property type="entry name" value="Periplasmic binding protein-like II"/>
    <property type="match status" value="2"/>
</dbReference>